<organism evidence="1 2">
    <name type="scientific">Pseudonocardia aurantiaca</name>
    <dbReference type="NCBI Taxonomy" id="75290"/>
    <lineage>
        <taxon>Bacteria</taxon>
        <taxon>Bacillati</taxon>
        <taxon>Actinomycetota</taxon>
        <taxon>Actinomycetes</taxon>
        <taxon>Pseudonocardiales</taxon>
        <taxon>Pseudonocardiaceae</taxon>
        <taxon>Pseudonocardia</taxon>
    </lineage>
</organism>
<sequence length="83" mass="9745">MAEARENLWLPILKRYADARVLRPGLDHRALSRWISCQEFWLLARPAVLSENVETQAAYFRDFMIAALVTKPEEPHEILPTRR</sequence>
<dbReference type="RefSeq" id="WP_343979816.1">
    <property type="nucleotide sequence ID" value="NZ_BAAAJG010000011.1"/>
</dbReference>
<dbReference type="EMBL" id="JBHUCP010000014">
    <property type="protein sequence ID" value="MFD1531697.1"/>
    <property type="molecule type" value="Genomic_DNA"/>
</dbReference>
<comment type="caution">
    <text evidence="1">The sequence shown here is derived from an EMBL/GenBank/DDBJ whole genome shotgun (WGS) entry which is preliminary data.</text>
</comment>
<protein>
    <recommendedName>
        <fullName evidence="3">Tetracyclin repressor-like C-terminal domain-containing protein</fullName>
    </recommendedName>
</protein>
<gene>
    <name evidence="1" type="ORF">ACFSCY_19885</name>
</gene>
<accession>A0ABW4FRM9</accession>
<name>A0ABW4FRM9_9PSEU</name>
<evidence type="ECO:0008006" key="3">
    <source>
        <dbReference type="Google" id="ProtNLM"/>
    </source>
</evidence>
<proteinExistence type="predicted"/>
<dbReference type="Proteomes" id="UP001597145">
    <property type="component" value="Unassembled WGS sequence"/>
</dbReference>
<keyword evidence="2" id="KW-1185">Reference proteome</keyword>
<evidence type="ECO:0000313" key="2">
    <source>
        <dbReference type="Proteomes" id="UP001597145"/>
    </source>
</evidence>
<evidence type="ECO:0000313" key="1">
    <source>
        <dbReference type="EMBL" id="MFD1531697.1"/>
    </source>
</evidence>
<reference evidence="2" key="1">
    <citation type="journal article" date="2019" name="Int. J. Syst. Evol. Microbiol.">
        <title>The Global Catalogue of Microorganisms (GCM) 10K type strain sequencing project: providing services to taxonomists for standard genome sequencing and annotation.</title>
        <authorList>
            <consortium name="The Broad Institute Genomics Platform"/>
            <consortium name="The Broad Institute Genome Sequencing Center for Infectious Disease"/>
            <person name="Wu L."/>
            <person name="Ma J."/>
        </authorList>
    </citation>
    <scope>NUCLEOTIDE SEQUENCE [LARGE SCALE GENOMIC DNA]</scope>
    <source>
        <strain evidence="2">JCM 12165</strain>
    </source>
</reference>